<reference evidence="11 12" key="1">
    <citation type="submission" date="2017-10" db="EMBL/GenBank/DDBJ databases">
        <title>The draft genome sequence of Lewinella nigricans NBRC 102662.</title>
        <authorList>
            <person name="Wang K."/>
        </authorList>
    </citation>
    <scope>NUCLEOTIDE SEQUENCE [LARGE SCALE GENOMIC DNA]</scope>
    <source>
        <strain evidence="11 12">NBRC 102662</strain>
    </source>
</reference>
<keyword evidence="9" id="KW-1133">Transmembrane helix</keyword>
<evidence type="ECO:0000256" key="9">
    <source>
        <dbReference type="SAM" id="Phobius"/>
    </source>
</evidence>
<organism evidence="11 12">
    <name type="scientific">Flavilitoribacter nigricans (strain ATCC 23147 / DSM 23189 / NBRC 102662 / NCIMB 1420 / SS-2)</name>
    <name type="common">Lewinella nigricans</name>
    <dbReference type="NCBI Taxonomy" id="1122177"/>
    <lineage>
        <taxon>Bacteria</taxon>
        <taxon>Pseudomonadati</taxon>
        <taxon>Bacteroidota</taxon>
        <taxon>Saprospiria</taxon>
        <taxon>Saprospirales</taxon>
        <taxon>Lewinellaceae</taxon>
        <taxon>Flavilitoribacter</taxon>
    </lineage>
</organism>
<dbReference type="Gene3D" id="3.30.450.20">
    <property type="entry name" value="PAS domain"/>
    <property type="match status" value="1"/>
</dbReference>
<comment type="caution">
    <text evidence="11">The sequence shown here is derived from an EMBL/GenBank/DDBJ whole genome shotgun (WGS) entry which is preliminary data.</text>
</comment>
<feature type="transmembrane region" description="Helical" evidence="9">
    <location>
        <begin position="450"/>
        <end position="471"/>
    </location>
</feature>
<dbReference type="InterPro" id="IPR011990">
    <property type="entry name" value="TPR-like_helical_dom_sf"/>
</dbReference>
<dbReference type="Proteomes" id="UP000223913">
    <property type="component" value="Unassembled WGS sequence"/>
</dbReference>
<keyword evidence="12" id="KW-1185">Reference proteome</keyword>
<dbReference type="PANTHER" id="PTHR41523">
    <property type="entry name" value="TWO-COMPONENT SYSTEM SENSOR PROTEIN"/>
    <property type="match status" value="1"/>
</dbReference>
<dbReference type="EC" id="2.7.13.3" evidence="2"/>
<dbReference type="InterPro" id="IPR005467">
    <property type="entry name" value="His_kinase_dom"/>
</dbReference>
<keyword evidence="4" id="KW-0808">Transferase</keyword>
<evidence type="ECO:0000256" key="6">
    <source>
        <dbReference type="ARBA" id="ARBA00022777"/>
    </source>
</evidence>
<accession>A0A2D0NAS1</accession>
<keyword evidence="6" id="KW-0418">Kinase</keyword>
<dbReference type="Gene3D" id="1.25.40.10">
    <property type="entry name" value="Tetratricopeptide repeat domain"/>
    <property type="match status" value="3"/>
</dbReference>
<evidence type="ECO:0000256" key="8">
    <source>
        <dbReference type="PROSITE-ProRule" id="PRU00339"/>
    </source>
</evidence>
<dbReference type="InterPro" id="IPR003594">
    <property type="entry name" value="HATPase_dom"/>
</dbReference>
<dbReference type="Pfam" id="PF13424">
    <property type="entry name" value="TPR_12"/>
    <property type="match status" value="2"/>
</dbReference>
<evidence type="ECO:0000256" key="1">
    <source>
        <dbReference type="ARBA" id="ARBA00000085"/>
    </source>
</evidence>
<dbReference type="InterPro" id="IPR036890">
    <property type="entry name" value="HATPase_C_sf"/>
</dbReference>
<dbReference type="SUPFAM" id="SSF48452">
    <property type="entry name" value="TPR-like"/>
    <property type="match status" value="2"/>
</dbReference>
<keyword evidence="7" id="KW-0067">ATP-binding</keyword>
<keyword evidence="5" id="KW-0547">Nucleotide-binding</keyword>
<keyword evidence="9" id="KW-0812">Transmembrane</keyword>
<evidence type="ECO:0000259" key="10">
    <source>
        <dbReference type="PROSITE" id="PS50109"/>
    </source>
</evidence>
<evidence type="ECO:0000256" key="4">
    <source>
        <dbReference type="ARBA" id="ARBA00022679"/>
    </source>
</evidence>
<dbReference type="EMBL" id="PDUD01000021">
    <property type="protein sequence ID" value="PHN05478.1"/>
    <property type="molecule type" value="Genomic_DNA"/>
</dbReference>
<evidence type="ECO:0000256" key="3">
    <source>
        <dbReference type="ARBA" id="ARBA00022553"/>
    </source>
</evidence>
<evidence type="ECO:0000256" key="7">
    <source>
        <dbReference type="ARBA" id="ARBA00022840"/>
    </source>
</evidence>
<dbReference type="PANTHER" id="PTHR41523:SF8">
    <property type="entry name" value="ETHYLENE RESPONSE SENSOR PROTEIN"/>
    <property type="match status" value="1"/>
</dbReference>
<dbReference type="GO" id="GO:0004673">
    <property type="term" value="F:protein histidine kinase activity"/>
    <property type="evidence" value="ECO:0007669"/>
    <property type="project" value="UniProtKB-EC"/>
</dbReference>
<keyword evidence="9" id="KW-0472">Membrane</keyword>
<feature type="repeat" description="TPR" evidence="8">
    <location>
        <begin position="253"/>
        <end position="286"/>
    </location>
</feature>
<dbReference type="GO" id="GO:0005524">
    <property type="term" value="F:ATP binding"/>
    <property type="evidence" value="ECO:0007669"/>
    <property type="project" value="UniProtKB-KW"/>
</dbReference>
<dbReference type="InterPro" id="IPR011495">
    <property type="entry name" value="Sig_transdc_His_kin_sub2_dim/P"/>
</dbReference>
<proteinExistence type="predicted"/>
<name>A0A2D0NAS1_FLAN2</name>
<dbReference type="PROSITE" id="PS50109">
    <property type="entry name" value="HIS_KIN"/>
    <property type="match status" value="1"/>
</dbReference>
<dbReference type="Pfam" id="PF02518">
    <property type="entry name" value="HATPase_c"/>
    <property type="match status" value="1"/>
</dbReference>
<evidence type="ECO:0000313" key="11">
    <source>
        <dbReference type="EMBL" id="PHN05478.1"/>
    </source>
</evidence>
<sequence>MLGMIKCTLIFIALLWITIGDAGAQSDRDTLPDFQQDRIVLEAGLKDSLGFAKIIDRIRATRSEPRLSLRYITFFEMMDRRYPDIPKDRLSVAHLKADRYNELAWSNNQTNLELALQQLDTADRIAHELNYERGIWRNEFGRGVAYRNSGDSEKALTYFQNFLEHYSEPFDSANVANSQFQIGVCLLNLGKLEESIQALTVAAEIDDQLDRPNYAYNSLGIAYRRAKLYDKAATAYRKAYQHWKTREYIVGQSRALMNLGNLLMETGQIEEAKPYLLRAVALDQGNDYALGYSTENLGNWYLEAGRYDSAYHHLRQSYEIRKTFDNPRQLAIVEHQLARVYMARDQYDQALPLLLNAYETAKAQGEQERIRDVASDLSKWYADQNDFRKALQYKNEFVIAKDSLLNENIAQAVAEVSEKYETEQKERTIEQLNTQNRLQGNLLRARQRQLLLVSIGSLLLAGLLFGIYRLYRRIKLQNRLIQKNLREKETLLKEIHHRVKNNLQIIASLLRIQSRSVTDSKAREAIRESRSRVRSMALIHEDLYRDNDLSGVFMPEYLGKLARDIFRIYNITADRIQLQTSIAPLRLDVDTVIPIGLIVNELITNAFKHAFAERQEGIIELLLEERDEQLILMVRDDGRGFQEKGSPESYGLSMIETFREKLEGDLRIESEKGTTFRLTIRNYRKLENMML</sequence>
<dbReference type="SUPFAM" id="SSF55874">
    <property type="entry name" value="ATPase domain of HSP90 chaperone/DNA topoisomerase II/histidine kinase"/>
    <property type="match status" value="1"/>
</dbReference>
<dbReference type="PROSITE" id="PS50005">
    <property type="entry name" value="TPR"/>
    <property type="match status" value="1"/>
</dbReference>
<dbReference type="OrthoDB" id="9767435at2"/>
<dbReference type="Pfam" id="PF13432">
    <property type="entry name" value="TPR_16"/>
    <property type="match status" value="1"/>
</dbReference>
<protein>
    <recommendedName>
        <fullName evidence="2">histidine kinase</fullName>
        <ecNumber evidence="2">2.7.13.3</ecNumber>
    </recommendedName>
</protein>
<dbReference type="AlphaFoldDB" id="A0A2D0NAS1"/>
<dbReference type="SMART" id="SM00387">
    <property type="entry name" value="HATPase_c"/>
    <property type="match status" value="1"/>
</dbReference>
<comment type="catalytic activity">
    <reaction evidence="1">
        <text>ATP + protein L-histidine = ADP + protein N-phospho-L-histidine.</text>
        <dbReference type="EC" id="2.7.13.3"/>
    </reaction>
</comment>
<keyword evidence="8" id="KW-0802">TPR repeat</keyword>
<evidence type="ECO:0000256" key="5">
    <source>
        <dbReference type="ARBA" id="ARBA00022741"/>
    </source>
</evidence>
<evidence type="ECO:0000256" key="2">
    <source>
        <dbReference type="ARBA" id="ARBA00012438"/>
    </source>
</evidence>
<dbReference type="InterPro" id="IPR019734">
    <property type="entry name" value="TPR_rpt"/>
</dbReference>
<gene>
    <name evidence="11" type="ORF">CRP01_15905</name>
</gene>
<dbReference type="Pfam" id="PF07568">
    <property type="entry name" value="HisKA_2"/>
    <property type="match status" value="1"/>
</dbReference>
<keyword evidence="3" id="KW-0597">Phosphoprotein</keyword>
<dbReference type="SMART" id="SM00028">
    <property type="entry name" value="TPR"/>
    <property type="match status" value="6"/>
</dbReference>
<dbReference type="Gene3D" id="3.30.565.10">
    <property type="entry name" value="Histidine kinase-like ATPase, C-terminal domain"/>
    <property type="match status" value="1"/>
</dbReference>
<evidence type="ECO:0000313" key="12">
    <source>
        <dbReference type="Proteomes" id="UP000223913"/>
    </source>
</evidence>
<feature type="domain" description="Histidine kinase" evidence="10">
    <location>
        <begin position="494"/>
        <end position="684"/>
    </location>
</feature>